<name>A0A5J9SPA8_9POAL</name>
<comment type="caution">
    <text evidence="1">The sequence shown here is derived from an EMBL/GenBank/DDBJ whole genome shotgun (WGS) entry which is preliminary data.</text>
</comment>
<dbReference type="Proteomes" id="UP000324897">
    <property type="component" value="Unassembled WGS sequence"/>
</dbReference>
<dbReference type="EMBL" id="RWGY01000539">
    <property type="protein sequence ID" value="TVU00828.1"/>
    <property type="molecule type" value="Genomic_DNA"/>
</dbReference>
<protein>
    <submittedName>
        <fullName evidence="1">Uncharacterized protein</fullName>
    </submittedName>
</protein>
<proteinExistence type="predicted"/>
<accession>A0A5J9SPA8</accession>
<keyword evidence="2" id="KW-1185">Reference proteome</keyword>
<organism evidence="1 2">
    <name type="scientific">Eragrostis curvula</name>
    <name type="common">weeping love grass</name>
    <dbReference type="NCBI Taxonomy" id="38414"/>
    <lineage>
        <taxon>Eukaryota</taxon>
        <taxon>Viridiplantae</taxon>
        <taxon>Streptophyta</taxon>
        <taxon>Embryophyta</taxon>
        <taxon>Tracheophyta</taxon>
        <taxon>Spermatophyta</taxon>
        <taxon>Magnoliopsida</taxon>
        <taxon>Liliopsida</taxon>
        <taxon>Poales</taxon>
        <taxon>Poaceae</taxon>
        <taxon>PACMAD clade</taxon>
        <taxon>Chloridoideae</taxon>
        <taxon>Eragrostideae</taxon>
        <taxon>Eragrostidinae</taxon>
        <taxon>Eragrostis</taxon>
    </lineage>
</organism>
<gene>
    <name evidence="1" type="ORF">EJB05_53732</name>
</gene>
<evidence type="ECO:0000313" key="1">
    <source>
        <dbReference type="EMBL" id="TVU00828.1"/>
    </source>
</evidence>
<sequence length="151" mass="16682">SPHVLPTPETLTTPQGCRRYCLPSRPATQPPIDIDVPGDPAIQTPPNFTSMCAMKSSTTYPKIASRSDTGRRGSNSQCRLLAVLDLSCAPDVPACDHKDRFVERQPRTTAQSTGLIMVDLVKYYANFPVLPAFMERGRKGYFQTQVMEGYS</sequence>
<evidence type="ECO:0000313" key="2">
    <source>
        <dbReference type="Proteomes" id="UP000324897"/>
    </source>
</evidence>
<dbReference type="AlphaFoldDB" id="A0A5J9SPA8"/>
<feature type="non-terminal residue" evidence="1">
    <location>
        <position position="151"/>
    </location>
</feature>
<feature type="non-terminal residue" evidence="1">
    <location>
        <position position="1"/>
    </location>
</feature>
<reference evidence="1 2" key="1">
    <citation type="journal article" date="2019" name="Sci. Rep.">
        <title>A high-quality genome of Eragrostis curvula grass provides insights into Poaceae evolution and supports new strategies to enhance forage quality.</title>
        <authorList>
            <person name="Carballo J."/>
            <person name="Santos B.A.C.M."/>
            <person name="Zappacosta D."/>
            <person name="Garbus I."/>
            <person name="Selva J.P."/>
            <person name="Gallo C.A."/>
            <person name="Diaz A."/>
            <person name="Albertini E."/>
            <person name="Caccamo M."/>
            <person name="Echenique V."/>
        </authorList>
    </citation>
    <scope>NUCLEOTIDE SEQUENCE [LARGE SCALE GENOMIC DNA]</scope>
    <source>
        <strain evidence="2">cv. Victoria</strain>
        <tissue evidence="1">Leaf</tissue>
    </source>
</reference>
<dbReference type="Gramene" id="TVU00828">
    <property type="protein sequence ID" value="TVU00828"/>
    <property type="gene ID" value="EJB05_53732"/>
</dbReference>